<keyword evidence="2" id="KW-0479">Metal-binding</keyword>
<dbReference type="GO" id="GO:0008237">
    <property type="term" value="F:metallopeptidase activity"/>
    <property type="evidence" value="ECO:0007669"/>
    <property type="project" value="UniProtKB-KW"/>
</dbReference>
<accession>A0A367ZUR1</accession>
<dbReference type="SUPFAM" id="SSF47781">
    <property type="entry name" value="RuvA domain 2-like"/>
    <property type="match status" value="1"/>
</dbReference>
<keyword evidence="4" id="KW-0862">Zinc</keyword>
<evidence type="ECO:0000313" key="9">
    <source>
        <dbReference type="Proteomes" id="UP000252355"/>
    </source>
</evidence>
<evidence type="ECO:0000256" key="2">
    <source>
        <dbReference type="ARBA" id="ARBA00022723"/>
    </source>
</evidence>
<evidence type="ECO:0000256" key="4">
    <source>
        <dbReference type="ARBA" id="ARBA00022833"/>
    </source>
</evidence>
<evidence type="ECO:0000256" key="5">
    <source>
        <dbReference type="ARBA" id="ARBA00023049"/>
    </source>
</evidence>
<gene>
    <name evidence="8" type="ORF">OZSIB_0920</name>
</gene>
<reference evidence="8 9" key="1">
    <citation type="submission" date="2018-05" db="EMBL/GenBank/DDBJ databases">
        <title>A metagenomic window into the 2 km-deep terrestrial subsurface aquifer revealed taxonomically and functionally diverse microbial community comprising novel uncultured bacterial lineages.</title>
        <authorList>
            <person name="Kadnikov V.V."/>
            <person name="Mardanov A.V."/>
            <person name="Beletsky A.V."/>
            <person name="Banks D."/>
            <person name="Pimenov N.V."/>
            <person name="Frank Y.A."/>
            <person name="Karnachuk O.V."/>
            <person name="Ravin N.V."/>
        </authorList>
    </citation>
    <scope>NUCLEOTIDE SEQUENCE [LARGE SCALE GENOMIC DNA]</scope>
    <source>
        <strain evidence="8">BY5</strain>
    </source>
</reference>
<proteinExistence type="inferred from homology"/>
<dbReference type="InterPro" id="IPR037518">
    <property type="entry name" value="MPN"/>
</dbReference>
<dbReference type="NCBIfam" id="TIGR00608">
    <property type="entry name" value="radc"/>
    <property type="match status" value="1"/>
</dbReference>
<evidence type="ECO:0000256" key="1">
    <source>
        <dbReference type="ARBA" id="ARBA00022670"/>
    </source>
</evidence>
<dbReference type="InterPro" id="IPR010994">
    <property type="entry name" value="RuvA_2-like"/>
</dbReference>
<dbReference type="Gene3D" id="3.40.140.10">
    <property type="entry name" value="Cytidine Deaminase, domain 2"/>
    <property type="match status" value="1"/>
</dbReference>
<dbReference type="GO" id="GO:0046872">
    <property type="term" value="F:metal ion binding"/>
    <property type="evidence" value="ECO:0007669"/>
    <property type="project" value="UniProtKB-KW"/>
</dbReference>
<dbReference type="PROSITE" id="PS01302">
    <property type="entry name" value="UPF0758"/>
    <property type="match status" value="1"/>
</dbReference>
<dbReference type="PANTHER" id="PTHR30471">
    <property type="entry name" value="DNA REPAIR PROTEIN RADC"/>
    <property type="match status" value="1"/>
</dbReference>
<dbReference type="CDD" id="cd08071">
    <property type="entry name" value="MPN_DUF2466"/>
    <property type="match status" value="1"/>
</dbReference>
<dbReference type="Pfam" id="PF04002">
    <property type="entry name" value="RadC"/>
    <property type="match status" value="1"/>
</dbReference>
<keyword evidence="1" id="KW-0645">Protease</keyword>
<sequence>MSPRPPASDLLAGHRERLRARFDEAGLDAFADHEILELLLFYALPRIDTKPIAKTLLAELGGLPEVFAAPPERLADIPGLGPGAIRFIRLLSAVTGKILQKKAFGTTPVIAQASDLVAYLTGIMANLPIEEFRVIYLDNANRILKDEALSVGTETQTAVYPKVVMKRALTLHATGLLVAHNHPSGALRPSPADLELTRNLEAAARALDLRFLDHVILGRGGFGYFSFREHGLLL</sequence>
<dbReference type="GO" id="GO:0006508">
    <property type="term" value="P:proteolysis"/>
    <property type="evidence" value="ECO:0007669"/>
    <property type="project" value="UniProtKB-KW"/>
</dbReference>
<keyword evidence="3" id="KW-0378">Hydrolase</keyword>
<organism evidence="8 9">
    <name type="scientific">Candidatus Ozemobacter sibiricus</name>
    <dbReference type="NCBI Taxonomy" id="2268124"/>
    <lineage>
        <taxon>Bacteria</taxon>
        <taxon>Candidatus Ozemobacteria</taxon>
        <taxon>Candidatus Ozemobacterales</taxon>
        <taxon>Candidatus Ozemobacteraceae</taxon>
        <taxon>Candidatus Ozemobacter</taxon>
    </lineage>
</organism>
<feature type="domain" description="MPN" evidence="7">
    <location>
        <begin position="109"/>
        <end position="233"/>
    </location>
</feature>
<protein>
    <submittedName>
        <fullName evidence="8">DNA repair protein RadC</fullName>
    </submittedName>
</protein>
<dbReference type="Proteomes" id="UP000252355">
    <property type="component" value="Unassembled WGS sequence"/>
</dbReference>
<evidence type="ECO:0000256" key="3">
    <source>
        <dbReference type="ARBA" id="ARBA00022801"/>
    </source>
</evidence>
<evidence type="ECO:0000313" key="8">
    <source>
        <dbReference type="EMBL" id="RCK81786.1"/>
    </source>
</evidence>
<comment type="similarity">
    <text evidence="6">Belongs to the UPF0758 family.</text>
</comment>
<dbReference type="InterPro" id="IPR025657">
    <property type="entry name" value="RadC_JAB"/>
</dbReference>
<dbReference type="InterPro" id="IPR001405">
    <property type="entry name" value="UPF0758"/>
</dbReference>
<dbReference type="AlphaFoldDB" id="A0A367ZUR1"/>
<dbReference type="PROSITE" id="PS50249">
    <property type="entry name" value="MPN"/>
    <property type="match status" value="1"/>
</dbReference>
<evidence type="ECO:0000259" key="7">
    <source>
        <dbReference type="PROSITE" id="PS50249"/>
    </source>
</evidence>
<keyword evidence="5" id="KW-0482">Metalloprotease</keyword>
<name>A0A367ZUR1_9BACT</name>
<dbReference type="PANTHER" id="PTHR30471:SF3">
    <property type="entry name" value="UPF0758 PROTEIN YEES-RELATED"/>
    <property type="match status" value="1"/>
</dbReference>
<dbReference type="InterPro" id="IPR020891">
    <property type="entry name" value="UPF0758_CS"/>
</dbReference>
<evidence type="ECO:0000256" key="6">
    <source>
        <dbReference type="RuleBase" id="RU003797"/>
    </source>
</evidence>
<dbReference type="EMBL" id="QOQW01000001">
    <property type="protein sequence ID" value="RCK81786.1"/>
    <property type="molecule type" value="Genomic_DNA"/>
</dbReference>
<comment type="caution">
    <text evidence="8">The sequence shown here is derived from an EMBL/GenBank/DDBJ whole genome shotgun (WGS) entry which is preliminary data.</text>
</comment>